<organism evidence="8 9">
    <name type="scientific">Ramazzottius varieornatus</name>
    <name type="common">Water bear</name>
    <name type="synonym">Tardigrade</name>
    <dbReference type="NCBI Taxonomy" id="947166"/>
    <lineage>
        <taxon>Eukaryota</taxon>
        <taxon>Metazoa</taxon>
        <taxon>Ecdysozoa</taxon>
        <taxon>Tardigrada</taxon>
        <taxon>Eutardigrada</taxon>
        <taxon>Parachela</taxon>
        <taxon>Hypsibioidea</taxon>
        <taxon>Ramazzottiidae</taxon>
        <taxon>Ramazzottius</taxon>
    </lineage>
</organism>
<accession>A0A1D1UWJ0</accession>
<dbReference type="GO" id="GO:0097272">
    <property type="term" value="P:ammonium homeostasis"/>
    <property type="evidence" value="ECO:0007669"/>
    <property type="project" value="TreeGrafter"/>
</dbReference>
<comment type="caution">
    <text evidence="8">The sequence shown here is derived from an EMBL/GenBank/DDBJ whole genome shotgun (WGS) entry which is preliminary data.</text>
</comment>
<dbReference type="PRINTS" id="PR00342">
    <property type="entry name" value="RHESUSRHD"/>
</dbReference>
<dbReference type="Pfam" id="PF00909">
    <property type="entry name" value="Ammonium_transp"/>
    <property type="match status" value="1"/>
</dbReference>
<dbReference type="GO" id="GO:0008519">
    <property type="term" value="F:ammonium channel activity"/>
    <property type="evidence" value="ECO:0007669"/>
    <property type="project" value="InterPro"/>
</dbReference>
<sequence>MQPGERGNVWESSSTIAIMSDNGGSKQSNPKLRKFGLMLIGAQLAFIALFAVFVQYDWDALPVSLRSLSHQPSRTYRATHNDTAELTAVGLDPRLQQVKYPLRDYFSMYGDIQIMIFLAFGLFIACFKRYGYSATGMAFMLCAFIVQWSTLVHGFFHLTPDNTINLSLITLISADFTIAAVLISTCVLLGTLSPLQYIVLALIEVVVYAGNEWLCLSVLRVVDVGGAIYLHTFAAYFGLAVAFVLNRRTKECLKSLKGLTASSYFNELLAFLGTILLFIYWPSFNSVFAPADLQQRAVINTALALLASSLATFAMSAIVFKEKFSMTVIQNGALAGGVAIGSTADLMIQPYAALMIGFAAGTLTVIGFKFIAPVLEERWKLLDMCGVQYLHGLPGLFAGLVSALVCGIAKDETYGSSYWEAFPAAVPPDNSSAYQKLLVEYPALKPGFGRTPWMQAGFQVLALLVSVLIAMVSGLVTGLLLKLSVFDPIKPAEMLCDDELWLMPKELSEDQEASVRETLEQVQKMLDSQRQKLAFKPTIVRNDLNGLQPCLKVRA</sequence>
<dbReference type="AlphaFoldDB" id="A0A1D1UWJ0"/>
<keyword evidence="4 6" id="KW-1133">Transmembrane helix</keyword>
<proteinExistence type="inferred from homology"/>
<keyword evidence="3 6" id="KW-0812">Transmembrane</keyword>
<feature type="transmembrane region" description="Helical" evidence="6">
    <location>
        <begin position="35"/>
        <end position="56"/>
    </location>
</feature>
<dbReference type="InterPro" id="IPR029020">
    <property type="entry name" value="Ammonium/urea_transptr"/>
</dbReference>
<evidence type="ECO:0000256" key="4">
    <source>
        <dbReference type="ARBA" id="ARBA00022989"/>
    </source>
</evidence>
<dbReference type="PANTHER" id="PTHR11730:SF60">
    <property type="entry name" value="RH50, ISOFORM D"/>
    <property type="match status" value="1"/>
</dbReference>
<dbReference type="GO" id="GO:0005886">
    <property type="term" value="C:plasma membrane"/>
    <property type="evidence" value="ECO:0007669"/>
    <property type="project" value="InterPro"/>
</dbReference>
<dbReference type="PANTHER" id="PTHR11730">
    <property type="entry name" value="AMMONIUM TRANSPORTER"/>
    <property type="match status" value="1"/>
</dbReference>
<gene>
    <name evidence="8" type="primary">RvY_03840-1</name>
    <name evidence="8" type="synonym">RvY_03840.1</name>
    <name evidence="8" type="ORF">RvY_03840</name>
</gene>
<feature type="transmembrane region" description="Helical" evidence="6">
    <location>
        <begin position="456"/>
        <end position="481"/>
    </location>
</feature>
<feature type="transmembrane region" description="Helical" evidence="6">
    <location>
        <begin position="106"/>
        <end position="127"/>
    </location>
</feature>
<evidence type="ECO:0000313" key="8">
    <source>
        <dbReference type="EMBL" id="GAU91617.1"/>
    </source>
</evidence>
<dbReference type="SUPFAM" id="SSF111352">
    <property type="entry name" value="Ammonium transporter"/>
    <property type="match status" value="1"/>
</dbReference>
<dbReference type="InterPro" id="IPR002229">
    <property type="entry name" value="RhesusRHD"/>
</dbReference>
<feature type="transmembrane region" description="Helical" evidence="6">
    <location>
        <begin position="228"/>
        <end position="246"/>
    </location>
</feature>
<evidence type="ECO:0000256" key="1">
    <source>
        <dbReference type="ARBA" id="ARBA00004141"/>
    </source>
</evidence>
<comment type="similarity">
    <text evidence="2">Belongs to the ammonium transporter (TC 2.A.49) family. Rh subfamily.</text>
</comment>
<evidence type="ECO:0000313" key="9">
    <source>
        <dbReference type="Proteomes" id="UP000186922"/>
    </source>
</evidence>
<feature type="transmembrane region" description="Helical" evidence="6">
    <location>
        <begin position="301"/>
        <end position="320"/>
    </location>
</feature>
<evidence type="ECO:0000256" key="2">
    <source>
        <dbReference type="ARBA" id="ARBA00011036"/>
    </source>
</evidence>
<dbReference type="OrthoDB" id="534912at2759"/>
<evidence type="ECO:0000259" key="7">
    <source>
        <dbReference type="Pfam" id="PF00909"/>
    </source>
</evidence>
<evidence type="ECO:0000256" key="5">
    <source>
        <dbReference type="ARBA" id="ARBA00023136"/>
    </source>
</evidence>
<feature type="transmembrane region" description="Helical" evidence="6">
    <location>
        <begin position="134"/>
        <end position="156"/>
    </location>
</feature>
<feature type="transmembrane region" description="Helical" evidence="6">
    <location>
        <begin position="258"/>
        <end position="281"/>
    </location>
</feature>
<dbReference type="InterPro" id="IPR024041">
    <property type="entry name" value="NH4_transpt_AmtB-like_dom"/>
</dbReference>
<dbReference type="Gene3D" id="1.10.3430.10">
    <property type="entry name" value="Ammonium transporter AmtB like domains"/>
    <property type="match status" value="1"/>
</dbReference>
<feature type="transmembrane region" description="Helical" evidence="6">
    <location>
        <begin position="387"/>
        <end position="410"/>
    </location>
</feature>
<feature type="transmembrane region" description="Helical" evidence="6">
    <location>
        <begin position="354"/>
        <end position="375"/>
    </location>
</feature>
<feature type="transmembrane region" description="Helical" evidence="6">
    <location>
        <begin position="197"/>
        <end position="222"/>
    </location>
</feature>
<reference evidence="8 9" key="1">
    <citation type="journal article" date="2016" name="Nat. Commun.">
        <title>Extremotolerant tardigrade genome and improved radiotolerance of human cultured cells by tardigrade-unique protein.</title>
        <authorList>
            <person name="Hashimoto T."/>
            <person name="Horikawa D.D."/>
            <person name="Saito Y."/>
            <person name="Kuwahara H."/>
            <person name="Kozuka-Hata H."/>
            <person name="Shin-I T."/>
            <person name="Minakuchi Y."/>
            <person name="Ohishi K."/>
            <person name="Motoyama A."/>
            <person name="Aizu T."/>
            <person name="Enomoto A."/>
            <person name="Kondo K."/>
            <person name="Tanaka S."/>
            <person name="Hara Y."/>
            <person name="Koshikawa S."/>
            <person name="Sagara H."/>
            <person name="Miura T."/>
            <person name="Yokobori S."/>
            <person name="Miyagawa K."/>
            <person name="Suzuki Y."/>
            <person name="Kubo T."/>
            <person name="Oyama M."/>
            <person name="Kohara Y."/>
            <person name="Fujiyama A."/>
            <person name="Arakawa K."/>
            <person name="Katayama T."/>
            <person name="Toyoda A."/>
            <person name="Kunieda T."/>
        </authorList>
    </citation>
    <scope>NUCLEOTIDE SEQUENCE [LARGE SCALE GENOMIC DNA]</scope>
    <source>
        <strain evidence="8 9">YOKOZUNA-1</strain>
    </source>
</reference>
<dbReference type="EMBL" id="BDGG01000002">
    <property type="protein sequence ID" value="GAU91617.1"/>
    <property type="molecule type" value="Genomic_DNA"/>
</dbReference>
<protein>
    <recommendedName>
        <fullName evidence="7">Ammonium transporter AmtB-like domain-containing protein</fullName>
    </recommendedName>
</protein>
<name>A0A1D1UWJ0_RAMVA</name>
<comment type="subcellular location">
    <subcellularLocation>
        <location evidence="1">Membrane</location>
        <topology evidence="1">Multi-pass membrane protein</topology>
    </subcellularLocation>
</comment>
<keyword evidence="5 6" id="KW-0472">Membrane</keyword>
<feature type="transmembrane region" description="Helical" evidence="6">
    <location>
        <begin position="332"/>
        <end position="348"/>
    </location>
</feature>
<dbReference type="Proteomes" id="UP000186922">
    <property type="component" value="Unassembled WGS sequence"/>
</dbReference>
<keyword evidence="9" id="KW-1185">Reference proteome</keyword>
<evidence type="ECO:0000256" key="3">
    <source>
        <dbReference type="ARBA" id="ARBA00022692"/>
    </source>
</evidence>
<evidence type="ECO:0000256" key="6">
    <source>
        <dbReference type="SAM" id="Phobius"/>
    </source>
</evidence>
<feature type="transmembrane region" description="Helical" evidence="6">
    <location>
        <begin position="168"/>
        <end position="190"/>
    </location>
</feature>
<feature type="domain" description="Ammonium transporter AmtB-like" evidence="7">
    <location>
        <begin position="112"/>
        <end position="485"/>
    </location>
</feature>